<name>F5RHV7_METUF</name>
<dbReference type="eggNOG" id="ENOG5031XK1">
    <property type="taxonomic scope" value="Bacteria"/>
</dbReference>
<comment type="caution">
    <text evidence="2">The sequence shown here is derived from an EMBL/GenBank/DDBJ whole genome shotgun (WGS) entry which is preliminary data.</text>
</comment>
<gene>
    <name evidence="2" type="ORF">METUNv1_03906</name>
</gene>
<organism evidence="2 3">
    <name type="scientific">Methyloversatilis universalis (strain ATCC BAA-1314 / DSM 25237 / JCM 13912 / CCUG 52030 / FAM5)</name>
    <dbReference type="NCBI Taxonomy" id="1000565"/>
    <lineage>
        <taxon>Bacteria</taxon>
        <taxon>Pseudomonadati</taxon>
        <taxon>Pseudomonadota</taxon>
        <taxon>Betaproteobacteria</taxon>
        <taxon>Nitrosomonadales</taxon>
        <taxon>Sterolibacteriaceae</taxon>
        <taxon>Methyloversatilis</taxon>
    </lineage>
</organism>
<evidence type="ECO:0000313" key="2">
    <source>
        <dbReference type="EMBL" id="EGK69939.1"/>
    </source>
</evidence>
<evidence type="ECO:0000256" key="1">
    <source>
        <dbReference type="SAM" id="Phobius"/>
    </source>
</evidence>
<evidence type="ECO:0000313" key="3">
    <source>
        <dbReference type="Proteomes" id="UP000005019"/>
    </source>
</evidence>
<proteinExistence type="predicted"/>
<dbReference type="Proteomes" id="UP000005019">
    <property type="component" value="Unassembled WGS sequence"/>
</dbReference>
<sequence length="149" mass="16033">MRTLGALGILVLGLLAAFVIANWHVLAMPVEVSLLVATIQAPAGIILLGGTALLLVLLAAYTLSLHTSTLLESRRHAKELREQRLLADQAEASRFTELSSAMHKEFADLRVELQKVSNESSNSLAAAIGEVEDKLDRALGTPGERRVVQ</sequence>
<keyword evidence="1" id="KW-1133">Transmembrane helix</keyword>
<reference evidence="2 3" key="1">
    <citation type="journal article" date="2011" name="J. Bacteriol.">
        <title>Genome sequence of Methyloversatilis universalis FAM5T, a methylotrophic representative of the order Rhodocyclales.</title>
        <authorList>
            <person name="Kittichotirat W."/>
            <person name="Good N.M."/>
            <person name="Hall R."/>
            <person name="Bringel F."/>
            <person name="Lajus A."/>
            <person name="Medigue C."/>
            <person name="Smalley N.E."/>
            <person name="Beck D."/>
            <person name="Bumgarner R."/>
            <person name="Vuilleumier S."/>
            <person name="Kalyuzhnaya M.G."/>
        </authorList>
    </citation>
    <scope>NUCLEOTIDE SEQUENCE [LARGE SCALE GENOMIC DNA]</scope>
    <source>
        <strain evidence="3">ATCC BAA-1314 / JCM 13912 / FAM5</strain>
    </source>
</reference>
<dbReference type="RefSeq" id="WP_008064650.1">
    <property type="nucleotide sequence ID" value="NZ_AFHG01000059.1"/>
</dbReference>
<keyword evidence="1" id="KW-0812">Transmembrane</keyword>
<feature type="transmembrane region" description="Helical" evidence="1">
    <location>
        <begin position="43"/>
        <end position="65"/>
    </location>
</feature>
<dbReference type="EMBL" id="AFHG01000059">
    <property type="protein sequence ID" value="EGK69939.1"/>
    <property type="molecule type" value="Genomic_DNA"/>
</dbReference>
<evidence type="ECO:0008006" key="4">
    <source>
        <dbReference type="Google" id="ProtNLM"/>
    </source>
</evidence>
<dbReference type="AlphaFoldDB" id="F5RHV7"/>
<keyword evidence="1" id="KW-0472">Membrane</keyword>
<protein>
    <recommendedName>
        <fullName evidence="4">Signal transduction histidine kinase</fullName>
    </recommendedName>
</protein>
<accession>F5RHV7</accession>
<dbReference type="STRING" id="1000565.METUNv1_03906"/>
<dbReference type="OrthoDB" id="8563966at2"/>
<keyword evidence="3" id="KW-1185">Reference proteome</keyword>